<dbReference type="EMBL" id="FOIJ01000015">
    <property type="protein sequence ID" value="SEU29997.1"/>
    <property type="molecule type" value="Genomic_DNA"/>
</dbReference>
<dbReference type="CDD" id="cd06583">
    <property type="entry name" value="PGRP"/>
    <property type="match status" value="1"/>
</dbReference>
<reference evidence="9" key="1">
    <citation type="submission" date="2016-10" db="EMBL/GenBank/DDBJ databases">
        <authorList>
            <person name="Varghese N."/>
            <person name="Submissions S."/>
        </authorList>
    </citation>
    <scope>NUCLEOTIDE SEQUENCE [LARGE SCALE GENOMIC DNA]</scope>
    <source>
        <strain evidence="9">DSM 16858</strain>
    </source>
</reference>
<dbReference type="SUPFAM" id="SSF53955">
    <property type="entry name" value="Lysozyme-like"/>
    <property type="match status" value="1"/>
</dbReference>
<evidence type="ECO:0000256" key="4">
    <source>
        <dbReference type="ARBA" id="ARBA00023316"/>
    </source>
</evidence>
<dbReference type="Gene3D" id="3.40.80.10">
    <property type="entry name" value="Peptidoglycan recognition protein-like"/>
    <property type="match status" value="1"/>
</dbReference>
<dbReference type="Pfam" id="PF01510">
    <property type="entry name" value="Amidase_2"/>
    <property type="match status" value="1"/>
</dbReference>
<feature type="signal peptide" evidence="6">
    <location>
        <begin position="1"/>
        <end position="18"/>
    </location>
</feature>
<dbReference type="InterPro" id="IPR002502">
    <property type="entry name" value="Amidase_domain"/>
</dbReference>
<dbReference type="PANTHER" id="PTHR30417:SF1">
    <property type="entry name" value="N-ACETYLMURAMOYL-L-ALANINE AMIDASE AMID"/>
    <property type="match status" value="1"/>
</dbReference>
<evidence type="ECO:0000256" key="6">
    <source>
        <dbReference type="SAM" id="SignalP"/>
    </source>
</evidence>
<name>A0A1I0KVQ7_9BACT</name>
<dbReference type="RefSeq" id="WP_093524555.1">
    <property type="nucleotide sequence ID" value="NZ_FOIJ01000015.1"/>
</dbReference>
<evidence type="ECO:0000256" key="5">
    <source>
        <dbReference type="SAM" id="MobiDB-lite"/>
    </source>
</evidence>
<evidence type="ECO:0000256" key="2">
    <source>
        <dbReference type="ARBA" id="ARBA00011901"/>
    </source>
</evidence>
<evidence type="ECO:0000313" key="8">
    <source>
        <dbReference type="EMBL" id="SEU29997.1"/>
    </source>
</evidence>
<keyword evidence="3" id="KW-0378">Hydrolase</keyword>
<evidence type="ECO:0000256" key="3">
    <source>
        <dbReference type="ARBA" id="ARBA00022801"/>
    </source>
</evidence>
<feature type="region of interest" description="Disordered" evidence="5">
    <location>
        <begin position="20"/>
        <end position="54"/>
    </location>
</feature>
<dbReference type="GO" id="GO:0009253">
    <property type="term" value="P:peptidoglycan catabolic process"/>
    <property type="evidence" value="ECO:0007669"/>
    <property type="project" value="InterPro"/>
</dbReference>
<dbReference type="GO" id="GO:0008745">
    <property type="term" value="F:N-acetylmuramoyl-L-alanine amidase activity"/>
    <property type="evidence" value="ECO:0007669"/>
    <property type="project" value="UniProtKB-EC"/>
</dbReference>
<feature type="chain" id="PRO_5011492189" description="N-acetylmuramoyl-L-alanine amidase" evidence="6">
    <location>
        <begin position="19"/>
        <end position="534"/>
    </location>
</feature>
<dbReference type="PROSITE" id="PS51257">
    <property type="entry name" value="PROKAR_LIPOPROTEIN"/>
    <property type="match status" value="1"/>
</dbReference>
<gene>
    <name evidence="8" type="ORF">SAMN05443639_11527</name>
</gene>
<keyword evidence="4" id="KW-0961">Cell wall biogenesis/degradation</keyword>
<feature type="compositionally biased region" description="Polar residues" evidence="5">
    <location>
        <begin position="24"/>
        <end position="38"/>
    </location>
</feature>
<dbReference type="Proteomes" id="UP000199181">
    <property type="component" value="Unassembled WGS sequence"/>
</dbReference>
<organism evidence="8 9">
    <name type="scientific">Stigmatella erecta</name>
    <dbReference type="NCBI Taxonomy" id="83460"/>
    <lineage>
        <taxon>Bacteria</taxon>
        <taxon>Pseudomonadati</taxon>
        <taxon>Myxococcota</taxon>
        <taxon>Myxococcia</taxon>
        <taxon>Myxococcales</taxon>
        <taxon>Cystobacterineae</taxon>
        <taxon>Archangiaceae</taxon>
        <taxon>Stigmatella</taxon>
    </lineage>
</organism>
<evidence type="ECO:0000259" key="7">
    <source>
        <dbReference type="SMART" id="SM00644"/>
    </source>
</evidence>
<dbReference type="PANTHER" id="PTHR30417">
    <property type="entry name" value="N-ACETYLMURAMOYL-L-ALANINE AMIDASE AMID"/>
    <property type="match status" value="1"/>
</dbReference>
<feature type="domain" description="N-acetylmuramoyl-L-alanine amidase" evidence="7">
    <location>
        <begin position="231"/>
        <end position="377"/>
    </location>
</feature>
<sequence>MNPMRNPFAAAAAALALAACGPQTPESPETAQPPSSSAVVDAAREAAGRGTPGGLEPLFEQAAREFNVPANLLKAISFSETRWQMWEGLSEFEGLAPAYGVMALRGERLERGAALAGVSVEQARTQARANIRAGAALLSADAEALKVDRADLGDWAPAVARFSGISRTDGQAEYVHNDVFATLRRGVVAEAADGTVLASVMPTEVQAKFALPALRALEAGPDYAPAVWRPSGNFGERPAGTDISMIIIHTCESSYTSCWSWLTNKDSGVSAHYVVKEDGSEISQLVAEAKRGWHIGASYDCTLNSSQDCNLNTVSVNHFSVGIEHGGSASQTSFPAGQIEASAKLSCDISRDQGILRDSYHIVAHGKLQPATRTDPGKNWPWDAYLKRVQDLCATDIIVDSNNANNNASAAKFTASANWTVTSSTSGSYGGNYAYASIQNVSDAAEFSFYLPAAATKSISAWWTAGTNRSASTPFVITNASGTQLATVNVNQQTGGGQWNTLGAWSFPAGWNTVKVSRWTASPSVVIADAIRVR</sequence>
<comment type="catalytic activity">
    <reaction evidence="1">
        <text>Hydrolyzes the link between N-acetylmuramoyl residues and L-amino acid residues in certain cell-wall glycopeptides.</text>
        <dbReference type="EC" id="3.5.1.28"/>
    </reaction>
</comment>
<dbReference type="CDD" id="cd14488">
    <property type="entry name" value="CBM6-CBM35-CBM36_like_2"/>
    <property type="match status" value="1"/>
</dbReference>
<accession>A0A1I0KVQ7</accession>
<keyword evidence="6" id="KW-0732">Signal</keyword>
<evidence type="ECO:0000313" key="9">
    <source>
        <dbReference type="Proteomes" id="UP000199181"/>
    </source>
</evidence>
<dbReference type="GO" id="GO:0071555">
    <property type="term" value="P:cell wall organization"/>
    <property type="evidence" value="ECO:0007669"/>
    <property type="project" value="UniProtKB-KW"/>
</dbReference>
<dbReference type="Pfam" id="PF25275">
    <property type="entry name" value="Golvesin_C"/>
    <property type="match status" value="1"/>
</dbReference>
<dbReference type="InterPro" id="IPR033803">
    <property type="entry name" value="CBD-like_Golvesin-Xly"/>
</dbReference>
<dbReference type="SUPFAM" id="SSF55846">
    <property type="entry name" value="N-acetylmuramoyl-L-alanine amidase-like"/>
    <property type="match status" value="1"/>
</dbReference>
<dbReference type="GO" id="GO:0009254">
    <property type="term" value="P:peptidoglycan turnover"/>
    <property type="evidence" value="ECO:0007669"/>
    <property type="project" value="TreeGrafter"/>
</dbReference>
<dbReference type="SMART" id="SM00644">
    <property type="entry name" value="Ami_2"/>
    <property type="match status" value="1"/>
</dbReference>
<dbReference type="InterPro" id="IPR023346">
    <property type="entry name" value="Lysozyme-like_dom_sf"/>
</dbReference>
<dbReference type="AlphaFoldDB" id="A0A1I0KVQ7"/>
<dbReference type="EC" id="3.5.1.28" evidence="2"/>
<evidence type="ECO:0000256" key="1">
    <source>
        <dbReference type="ARBA" id="ARBA00001561"/>
    </source>
</evidence>
<protein>
    <recommendedName>
        <fullName evidence="2">N-acetylmuramoyl-L-alanine amidase</fullName>
        <ecNumber evidence="2">3.5.1.28</ecNumber>
    </recommendedName>
</protein>
<keyword evidence="9" id="KW-1185">Reference proteome</keyword>
<proteinExistence type="predicted"/>
<dbReference type="InterPro" id="IPR051206">
    <property type="entry name" value="NAMLAA_amidase_2"/>
</dbReference>
<dbReference type="InterPro" id="IPR036505">
    <property type="entry name" value="Amidase/PGRP_sf"/>
</dbReference>
<dbReference type="Gene3D" id="1.10.530.10">
    <property type="match status" value="1"/>
</dbReference>